<dbReference type="EMBL" id="JAAOZC010000002">
    <property type="protein sequence ID" value="NIJ07539.1"/>
    <property type="molecule type" value="Genomic_DNA"/>
</dbReference>
<accession>A0ABX0TPU1</accession>
<evidence type="ECO:0000313" key="3">
    <source>
        <dbReference type="EMBL" id="NIJ07539.1"/>
    </source>
</evidence>
<dbReference type="InterPro" id="IPR050789">
    <property type="entry name" value="Diverse_Enzym_Activities"/>
</dbReference>
<evidence type="ECO:0000256" key="1">
    <source>
        <dbReference type="SAM" id="SignalP"/>
    </source>
</evidence>
<dbReference type="Proteomes" id="UP000727456">
    <property type="component" value="Unassembled WGS sequence"/>
</dbReference>
<dbReference type="Gene3D" id="3.40.710.10">
    <property type="entry name" value="DD-peptidase/beta-lactamase superfamily"/>
    <property type="match status" value="1"/>
</dbReference>
<feature type="chain" id="PRO_5045617868" evidence="1">
    <location>
        <begin position="22"/>
        <end position="391"/>
    </location>
</feature>
<organism evidence="3 4">
    <name type="scientific">Sphingomonas vulcanisoli</name>
    <dbReference type="NCBI Taxonomy" id="1658060"/>
    <lineage>
        <taxon>Bacteria</taxon>
        <taxon>Pseudomonadati</taxon>
        <taxon>Pseudomonadota</taxon>
        <taxon>Alphaproteobacteria</taxon>
        <taxon>Sphingomonadales</taxon>
        <taxon>Sphingomonadaceae</taxon>
        <taxon>Sphingomonas</taxon>
    </lineage>
</organism>
<feature type="domain" description="Beta-lactamase-related" evidence="2">
    <location>
        <begin position="94"/>
        <end position="367"/>
    </location>
</feature>
<feature type="signal peptide" evidence="1">
    <location>
        <begin position="1"/>
        <end position="21"/>
    </location>
</feature>
<gene>
    <name evidence="3" type="ORF">FHS31_001135</name>
</gene>
<dbReference type="Pfam" id="PF00144">
    <property type="entry name" value="Beta-lactamase"/>
    <property type="match status" value="1"/>
</dbReference>
<evidence type="ECO:0000259" key="2">
    <source>
        <dbReference type="Pfam" id="PF00144"/>
    </source>
</evidence>
<proteinExistence type="predicted"/>
<sequence length="391" mass="42395">MKRTVWIGLIAALALTGAASAKEPIKPAAVLTWTQAERAARFPHIDRIFPHQIVPAGGAVHPLPKGKPLAVTLGKDGHPETLDAFLAADHAEGLLVLQDGRVRIERYGPDLSATGHWPSFSIAKSVTSTLYGAAIRDGYIHSLDDKVTAYLPEMKGSAYDDVSIRQLLTMSSGVKWDEDYTNPKSDVARMYGTPADPGFDPIVSYMRKLPREAPAGTKWVYKTGETDLAGVLLIRATHKPLATYLSEKIWGPYGMEAPALWMVNDQKMSPGGCCLSARLRDYARFGQFILEGGKIEGREILAPGWLAAATAKQIDNGRPPGGYGYFWWIGGDGTFNGIGIFGQMLHIDPRRHLVVAVLAAWPVAYDGAHAADHARLVKAIEAAIDGEARHP</sequence>
<reference evidence="3 4" key="1">
    <citation type="submission" date="2020-03" db="EMBL/GenBank/DDBJ databases">
        <title>Genomic Encyclopedia of Type Strains, Phase III (KMG-III): the genomes of soil and plant-associated and newly described type strains.</title>
        <authorList>
            <person name="Whitman W."/>
        </authorList>
    </citation>
    <scope>NUCLEOTIDE SEQUENCE [LARGE SCALE GENOMIC DNA]</scope>
    <source>
        <strain evidence="3 4">CECT 8804</strain>
    </source>
</reference>
<name>A0ABX0TPU1_9SPHN</name>
<dbReference type="InterPro" id="IPR001466">
    <property type="entry name" value="Beta-lactam-related"/>
</dbReference>
<keyword evidence="4" id="KW-1185">Reference proteome</keyword>
<dbReference type="PANTHER" id="PTHR43283:SF14">
    <property type="entry name" value="BLL8153 PROTEIN"/>
    <property type="match status" value="1"/>
</dbReference>
<comment type="caution">
    <text evidence="3">The sequence shown here is derived from an EMBL/GenBank/DDBJ whole genome shotgun (WGS) entry which is preliminary data.</text>
</comment>
<keyword evidence="1" id="KW-0732">Signal</keyword>
<dbReference type="InterPro" id="IPR012338">
    <property type="entry name" value="Beta-lactam/transpept-like"/>
</dbReference>
<dbReference type="SUPFAM" id="SSF56601">
    <property type="entry name" value="beta-lactamase/transpeptidase-like"/>
    <property type="match status" value="1"/>
</dbReference>
<evidence type="ECO:0000313" key="4">
    <source>
        <dbReference type="Proteomes" id="UP000727456"/>
    </source>
</evidence>
<dbReference type="PANTHER" id="PTHR43283">
    <property type="entry name" value="BETA-LACTAMASE-RELATED"/>
    <property type="match status" value="1"/>
</dbReference>
<protein>
    <submittedName>
        <fullName evidence="3">CubicO group peptidase (Beta-lactamase class C family)</fullName>
    </submittedName>
</protein>
<dbReference type="RefSeq" id="WP_167072397.1">
    <property type="nucleotide sequence ID" value="NZ_JAAOZC010000002.1"/>
</dbReference>